<accession>A0ACB8XIH9</accession>
<protein>
    <submittedName>
        <fullName evidence="1">Uncharacterized protein</fullName>
    </submittedName>
</protein>
<evidence type="ECO:0000313" key="1">
    <source>
        <dbReference type="EMBL" id="KAI3667203.1"/>
    </source>
</evidence>
<reference evidence="2" key="1">
    <citation type="journal article" date="2022" name="Mol. Ecol. Resour.">
        <title>The genomes of chicory, endive, great burdock and yacon provide insights into Asteraceae palaeo-polyploidization history and plant inulin production.</title>
        <authorList>
            <person name="Fan W."/>
            <person name="Wang S."/>
            <person name="Wang H."/>
            <person name="Wang A."/>
            <person name="Jiang F."/>
            <person name="Liu H."/>
            <person name="Zhao H."/>
            <person name="Xu D."/>
            <person name="Zhang Y."/>
        </authorList>
    </citation>
    <scope>NUCLEOTIDE SEQUENCE [LARGE SCALE GENOMIC DNA]</scope>
    <source>
        <strain evidence="2">cv. Niubang</strain>
    </source>
</reference>
<name>A0ACB8XIH9_ARCLA</name>
<organism evidence="1 2">
    <name type="scientific">Arctium lappa</name>
    <name type="common">Greater burdock</name>
    <name type="synonym">Lappa major</name>
    <dbReference type="NCBI Taxonomy" id="4217"/>
    <lineage>
        <taxon>Eukaryota</taxon>
        <taxon>Viridiplantae</taxon>
        <taxon>Streptophyta</taxon>
        <taxon>Embryophyta</taxon>
        <taxon>Tracheophyta</taxon>
        <taxon>Spermatophyta</taxon>
        <taxon>Magnoliopsida</taxon>
        <taxon>eudicotyledons</taxon>
        <taxon>Gunneridae</taxon>
        <taxon>Pentapetalae</taxon>
        <taxon>asterids</taxon>
        <taxon>campanulids</taxon>
        <taxon>Asterales</taxon>
        <taxon>Asteraceae</taxon>
        <taxon>Carduoideae</taxon>
        <taxon>Cardueae</taxon>
        <taxon>Arctiinae</taxon>
        <taxon>Arctium</taxon>
    </lineage>
</organism>
<comment type="caution">
    <text evidence="1">The sequence shown here is derived from an EMBL/GenBank/DDBJ whole genome shotgun (WGS) entry which is preliminary data.</text>
</comment>
<keyword evidence="2" id="KW-1185">Reference proteome</keyword>
<sequence length="66" mass="7872">MLKDKDADDIARPDRFEYSLPSRNCWRIFYFPVEGLLIKALRVRGKLDWPLRYESLSTLLILLIQC</sequence>
<dbReference type="EMBL" id="CM042063">
    <property type="protein sequence ID" value="KAI3667203.1"/>
    <property type="molecule type" value="Genomic_DNA"/>
</dbReference>
<proteinExistence type="predicted"/>
<dbReference type="Proteomes" id="UP001055879">
    <property type="component" value="Linkage Group LG17"/>
</dbReference>
<evidence type="ECO:0000313" key="2">
    <source>
        <dbReference type="Proteomes" id="UP001055879"/>
    </source>
</evidence>
<gene>
    <name evidence="1" type="ORF">L6452_42252</name>
</gene>
<reference evidence="1 2" key="2">
    <citation type="journal article" date="2022" name="Mol. Ecol. Resour.">
        <title>The genomes of chicory, endive, great burdock and yacon provide insights into Asteraceae paleo-polyploidization history and plant inulin production.</title>
        <authorList>
            <person name="Fan W."/>
            <person name="Wang S."/>
            <person name="Wang H."/>
            <person name="Wang A."/>
            <person name="Jiang F."/>
            <person name="Liu H."/>
            <person name="Zhao H."/>
            <person name="Xu D."/>
            <person name="Zhang Y."/>
        </authorList>
    </citation>
    <scope>NUCLEOTIDE SEQUENCE [LARGE SCALE GENOMIC DNA]</scope>
    <source>
        <strain evidence="2">cv. Niubang</strain>
    </source>
</reference>